<accession>A0A1X7HNT5</accession>
<dbReference type="AlphaFoldDB" id="A0A1X7HNT5"/>
<gene>
    <name evidence="2" type="ORF">SAMN05661091_4897</name>
</gene>
<dbReference type="Proteomes" id="UP000192940">
    <property type="component" value="Chromosome I"/>
</dbReference>
<proteinExistence type="predicted"/>
<dbReference type="STRING" id="1313296.SAMN05661091_4897"/>
<reference evidence="2 3" key="1">
    <citation type="submission" date="2017-04" db="EMBL/GenBank/DDBJ databases">
        <authorList>
            <person name="Afonso C.L."/>
            <person name="Miller P.J."/>
            <person name="Scott M.A."/>
            <person name="Spackman E."/>
            <person name="Goraichik I."/>
            <person name="Dimitrov K.M."/>
            <person name="Suarez D.L."/>
            <person name="Swayne D.E."/>
        </authorList>
    </citation>
    <scope>NUCLEOTIDE SEQUENCE [LARGE SCALE GENOMIC DNA]</scope>
    <source>
        <strain evidence="2 3">N3/975</strain>
    </source>
</reference>
<evidence type="ECO:0000313" key="2">
    <source>
        <dbReference type="EMBL" id="SMF90114.1"/>
    </source>
</evidence>
<protein>
    <submittedName>
        <fullName evidence="2">Uncharacterized protein</fullName>
    </submittedName>
</protein>
<evidence type="ECO:0000256" key="1">
    <source>
        <dbReference type="SAM" id="Phobius"/>
    </source>
</evidence>
<keyword evidence="1" id="KW-1133">Transmembrane helix</keyword>
<keyword evidence="3" id="KW-1185">Reference proteome</keyword>
<keyword evidence="1" id="KW-0472">Membrane</keyword>
<feature type="transmembrane region" description="Helical" evidence="1">
    <location>
        <begin position="12"/>
        <end position="32"/>
    </location>
</feature>
<sequence length="579" mass="65751">MTIREVLNPRNFMILLCAATVVMIGIKGVHIAEKIDTIKEADRLYAANDLVAAEEAYRQAHNNRWILYEEDKLAERLHKLAPITAMKRKLDKILSDADAAAADLQFETFMKAYKRYQQLRSSYLEPGSSHINEFKQMLTAATAADRMNEHLIQFKAYFEEQLAASKQQGDSSTESLKANLLTLPSSLFGGAEKKTTQLNTLFRSYDESKLARIAGKGELQQMLDEAVTMAKAYKKLGITAEWLQSKSEELAETIMRKDGEQNNAKAFAIHATIYAGYADRSGSSSRVTNYLEQELKNWMRKADRHVAAGEYETAIRLYEDLSGFRDTTAEIADVRLVWAAAEPSLLLPEGNYPIIEGGKNRFGALVYTMALDTERRLYYATWDGTSKPKVLRNPQPIPYHYEVRRLTVEEQLSSNERPVLLIEYDSNSRSAAYSAYTVANDRIELLFSFEADGYKIDNDGSLLVHNLNETGKEDETARYELYGDSYQFVELLPNANYIDIPVEKLPEYPRKKVRFTSEIVLDSDEKPYARMGNSYIALQGDYAFVEGPITVCGIFSYYIEVYIDSEIVTIPVFHVEKVE</sequence>
<name>A0A1X7HNT5_9BACL</name>
<dbReference type="EMBL" id="LT840184">
    <property type="protein sequence ID" value="SMF90114.1"/>
    <property type="molecule type" value="Genomic_DNA"/>
</dbReference>
<evidence type="ECO:0000313" key="3">
    <source>
        <dbReference type="Proteomes" id="UP000192940"/>
    </source>
</evidence>
<keyword evidence="1" id="KW-0812">Transmembrane</keyword>
<organism evidence="2 3">
    <name type="scientific">Paenibacillus uliginis N3/975</name>
    <dbReference type="NCBI Taxonomy" id="1313296"/>
    <lineage>
        <taxon>Bacteria</taxon>
        <taxon>Bacillati</taxon>
        <taxon>Bacillota</taxon>
        <taxon>Bacilli</taxon>
        <taxon>Bacillales</taxon>
        <taxon>Paenibacillaceae</taxon>
        <taxon>Paenibacillus</taxon>
    </lineage>
</organism>